<dbReference type="PROSITE" id="PS50082">
    <property type="entry name" value="WD_REPEATS_2"/>
    <property type="match status" value="1"/>
</dbReference>
<evidence type="ECO:0008006" key="9">
    <source>
        <dbReference type="Google" id="ProtNLM"/>
    </source>
</evidence>
<feature type="compositionally biased region" description="Polar residues" evidence="6">
    <location>
        <begin position="1005"/>
        <end position="1019"/>
    </location>
</feature>
<dbReference type="InterPro" id="IPR036322">
    <property type="entry name" value="WD40_repeat_dom_sf"/>
</dbReference>
<feature type="region of interest" description="Disordered" evidence="6">
    <location>
        <begin position="79"/>
        <end position="105"/>
    </location>
</feature>
<evidence type="ECO:0000313" key="7">
    <source>
        <dbReference type="EMBL" id="KAK7747227.1"/>
    </source>
</evidence>
<dbReference type="InterPro" id="IPR051458">
    <property type="entry name" value="Cyt/Met_Dipeptidase"/>
</dbReference>
<evidence type="ECO:0000256" key="6">
    <source>
        <dbReference type="SAM" id="MobiDB-lite"/>
    </source>
</evidence>
<dbReference type="EMBL" id="JAJSPL020000004">
    <property type="protein sequence ID" value="KAK7747227.1"/>
    <property type="molecule type" value="Genomic_DNA"/>
</dbReference>
<organism evidence="7 8">
    <name type="scientific">Cytospora paraplurivora</name>
    <dbReference type="NCBI Taxonomy" id="2898453"/>
    <lineage>
        <taxon>Eukaryota</taxon>
        <taxon>Fungi</taxon>
        <taxon>Dikarya</taxon>
        <taxon>Ascomycota</taxon>
        <taxon>Pezizomycotina</taxon>
        <taxon>Sordariomycetes</taxon>
        <taxon>Sordariomycetidae</taxon>
        <taxon>Diaporthales</taxon>
        <taxon>Cytosporaceae</taxon>
        <taxon>Cytospora</taxon>
    </lineage>
</organism>
<evidence type="ECO:0000256" key="3">
    <source>
        <dbReference type="ARBA" id="ARBA00022723"/>
    </source>
</evidence>
<keyword evidence="2" id="KW-0645">Protease</keyword>
<feature type="repeat" description="WD" evidence="5">
    <location>
        <begin position="359"/>
        <end position="391"/>
    </location>
</feature>
<dbReference type="Gene3D" id="3.30.70.360">
    <property type="match status" value="1"/>
</dbReference>
<comment type="caution">
    <text evidence="7">The sequence shown here is derived from an EMBL/GenBank/DDBJ whole genome shotgun (WGS) entry which is preliminary data.</text>
</comment>
<feature type="compositionally biased region" description="Polar residues" evidence="6">
    <location>
        <begin position="1026"/>
        <end position="1038"/>
    </location>
</feature>
<dbReference type="PROSITE" id="PS00758">
    <property type="entry name" value="ARGE_DAPE_CPG2_1"/>
    <property type="match status" value="1"/>
</dbReference>
<feature type="compositionally biased region" description="Basic and acidic residues" evidence="6">
    <location>
        <begin position="973"/>
        <end position="984"/>
    </location>
</feature>
<name>A0AAN9YLH8_9PEZI</name>
<evidence type="ECO:0000256" key="1">
    <source>
        <dbReference type="ARBA" id="ARBA00006247"/>
    </source>
</evidence>
<keyword evidence="5" id="KW-0853">WD repeat</keyword>
<dbReference type="GO" id="GO:0006508">
    <property type="term" value="P:proteolysis"/>
    <property type="evidence" value="ECO:0007669"/>
    <property type="project" value="UniProtKB-KW"/>
</dbReference>
<evidence type="ECO:0000256" key="4">
    <source>
        <dbReference type="ARBA" id="ARBA00022801"/>
    </source>
</evidence>
<proteinExistence type="inferred from homology"/>
<dbReference type="SMART" id="SM00320">
    <property type="entry name" value="WD40"/>
    <property type="match status" value="7"/>
</dbReference>
<evidence type="ECO:0000256" key="5">
    <source>
        <dbReference type="PROSITE-ProRule" id="PRU00221"/>
    </source>
</evidence>
<dbReference type="InterPro" id="IPR002933">
    <property type="entry name" value="Peptidase_M20"/>
</dbReference>
<dbReference type="SUPFAM" id="SSF50978">
    <property type="entry name" value="WD40 repeat-like"/>
    <property type="match status" value="1"/>
</dbReference>
<dbReference type="Gene3D" id="2.130.10.10">
    <property type="entry name" value="YVTN repeat-like/Quinoprotein amine dehydrogenase"/>
    <property type="match status" value="3"/>
</dbReference>
<dbReference type="Gene3D" id="3.40.630.10">
    <property type="entry name" value="Zn peptidases"/>
    <property type="match status" value="2"/>
</dbReference>
<dbReference type="Pfam" id="PF00400">
    <property type="entry name" value="WD40"/>
    <property type="match status" value="2"/>
</dbReference>
<feature type="compositionally biased region" description="Acidic residues" evidence="6">
    <location>
        <begin position="961"/>
        <end position="972"/>
    </location>
</feature>
<dbReference type="PANTHER" id="PTHR43270:SF8">
    <property type="entry name" value="DI- AND TRIPEPTIDASE DUG2-RELATED"/>
    <property type="match status" value="1"/>
</dbReference>
<dbReference type="GO" id="GO:0006751">
    <property type="term" value="P:glutathione catabolic process"/>
    <property type="evidence" value="ECO:0007669"/>
    <property type="project" value="InterPro"/>
</dbReference>
<dbReference type="PANTHER" id="PTHR43270">
    <property type="entry name" value="BETA-ALA-HIS DIPEPTIDASE"/>
    <property type="match status" value="1"/>
</dbReference>
<protein>
    <recommendedName>
        <fullName evidence="9">Peptidase M20 dimerisation domain-containing protein</fullName>
    </recommendedName>
</protein>
<reference evidence="7 8" key="1">
    <citation type="journal article" date="2023" name="PLoS ONE">
        <title>Cytospora paraplurivora sp. nov. isolated from orchards with fruit tree decline syndrome in Ontario, Canada.</title>
        <authorList>
            <person name="Ilyukhin E."/>
            <person name="Nguyen H.D.T."/>
            <person name="Castle A.J."/>
            <person name="Ellouze W."/>
        </authorList>
    </citation>
    <scope>NUCLEOTIDE SEQUENCE [LARGE SCALE GENOMIC DNA]</scope>
    <source>
        <strain evidence="7 8">FDS-564</strain>
    </source>
</reference>
<dbReference type="InterPro" id="IPR015943">
    <property type="entry name" value="WD40/YVTN_repeat-like_dom_sf"/>
</dbReference>
<sequence>MDWSKWPWPRFKSRALLRFQRLRSLKLGTEDEVNEVEDIVEEEEAMALEMGLDPDPDPGMEMEMEMATVMAPVWVANRSRREKNGGNTGRFRSVPDAMMPSSPTATATPAAAITATAATATITTITNGLSLSHEESASPERVQELKHDSSVLALAVSDKYIFAGTHNGEIFVWSLATFELVRRIQAHKRHVLWLFLSDSPSSTSHSDSSSSAPDSLESGSRALLISSAGDAVVSVWCPTTFSRLYEIYSLDHVGDIFSCAYSRQQDTVYLGAQDQSIQWVRLSDPDRRVPHDNPNHPNVRQHRFFDSKAVGGTSTPRRKDKREELIPEAEATLEVYRGSVGKYAHYGFVYCMIIAKGPTVLVDPDEEVLISGGGDGTIKLWQIKQDQKYEGLEEWEAWDKREIMCLGEEDGVAESVFSLAIDGSFLYSGKKKGIVELWDLDTKQKLRVIKGHRGDVMALQLSWGYLWSGATTGSAAKHSTVHYSKDQQLSPSSEKVSQRYQCLRRWKAHDGKVLSSACTTYNGDRLYITGANDNAVSVWRIHEECKPDEETAEKSEDMMFSSLREFVSYKTISSSPEFVEDCRRGASFLCNLFKRLGARVHMLSMDDRTHNPVVCAVFSGKLEPAEARKRILFYGHYDVVAADRNTDSKWLTDPFQVQGINGYCYGRGVSDNKGPIMAALFAVADLLQAKQLESDVIFLIDGEEESGSRGFQETVRRNKDLIGKVDYILLANSYWLDDETPCLTYGLRGVLHATVCVDSVYPDLHSGVDGSYMVDEPLSDLTRLLSTLKGPGNKIMIPHFYDSILPLTAAEEARYEDITQILSQRGPDAGTVQQLKQSLMARWREPNLTIHRYKVSGLDGSVVSGHASATISLRLVPGQEVDDIIASLTGFLDEQFKALESTNRVSVKIDNKAEPWLGDPTNEIFKTLEEAIIKVWGLRGTADDADGQPGSGEGGRQVEDYGSEDESDDDEGAERPTEHTEHGRSGNSDPAADEAARHHPKPSLRDSSSTFGPVQTPSHASRRSSNDSNPEPSLSSSPRVRPQPDAEHEAQPVSEPVEPMVKGRKPLYIREGGSIPAIRFLEKEFGAPAAHLPCGQASDAAHLDNERIRMVNLIKSRSIFGEVFRKL</sequence>
<accession>A0AAN9YLH8</accession>
<keyword evidence="4" id="KW-0378">Hydrolase</keyword>
<keyword evidence="8" id="KW-1185">Reference proteome</keyword>
<dbReference type="SUPFAM" id="SSF53187">
    <property type="entry name" value="Zn-dependent exopeptidases"/>
    <property type="match status" value="1"/>
</dbReference>
<comment type="similarity">
    <text evidence="1">Belongs to the peptidase M20A family.</text>
</comment>
<keyword evidence="3" id="KW-0479">Metal-binding</keyword>
<evidence type="ECO:0000313" key="8">
    <source>
        <dbReference type="Proteomes" id="UP001320245"/>
    </source>
</evidence>
<dbReference type="InterPro" id="IPR001261">
    <property type="entry name" value="ArgE/DapE_CS"/>
</dbReference>
<gene>
    <name evidence="7" type="ORF">SLS53_001480</name>
</gene>
<dbReference type="Proteomes" id="UP001320245">
    <property type="component" value="Unassembled WGS sequence"/>
</dbReference>
<dbReference type="InterPro" id="IPR017149">
    <property type="entry name" value="GSH_degradosome_Dug2"/>
</dbReference>
<evidence type="ECO:0000256" key="2">
    <source>
        <dbReference type="ARBA" id="ARBA00022670"/>
    </source>
</evidence>
<dbReference type="GO" id="GO:0008233">
    <property type="term" value="F:peptidase activity"/>
    <property type="evidence" value="ECO:0007669"/>
    <property type="project" value="UniProtKB-KW"/>
</dbReference>
<dbReference type="AlphaFoldDB" id="A0AAN9YLH8"/>
<dbReference type="PIRSF" id="PIRSF037237">
    <property type="entry name" value="Peptidase_WD_repeats_DUG2"/>
    <property type="match status" value="1"/>
</dbReference>
<feature type="region of interest" description="Disordered" evidence="6">
    <location>
        <begin position="942"/>
        <end position="1059"/>
    </location>
</feature>
<dbReference type="GO" id="GO:0046872">
    <property type="term" value="F:metal ion binding"/>
    <property type="evidence" value="ECO:0007669"/>
    <property type="project" value="UniProtKB-KW"/>
</dbReference>
<dbReference type="Pfam" id="PF01546">
    <property type="entry name" value="Peptidase_M20"/>
    <property type="match status" value="1"/>
</dbReference>
<dbReference type="InterPro" id="IPR001680">
    <property type="entry name" value="WD40_rpt"/>
</dbReference>